<reference evidence="4 5" key="1">
    <citation type="submission" date="2017-04" db="EMBL/GenBank/DDBJ databases">
        <title>Draft genome sequence of Marssonina coronaria NL1: causal agent of apple blotch.</title>
        <authorList>
            <person name="Cheng Q."/>
        </authorList>
    </citation>
    <scope>NUCLEOTIDE SEQUENCE [LARGE SCALE GENOMIC DNA]</scope>
    <source>
        <strain evidence="4 5">NL1</strain>
    </source>
</reference>
<dbReference type="PANTHER" id="PTHR31121:SF6">
    <property type="entry name" value="ALPHA-1,2 MANNOSYLTRANSFERASE KTR1"/>
    <property type="match status" value="1"/>
</dbReference>
<dbReference type="SUPFAM" id="SSF53448">
    <property type="entry name" value="Nucleotide-diphospho-sugar transferases"/>
    <property type="match status" value="1"/>
</dbReference>
<dbReference type="Pfam" id="PF01793">
    <property type="entry name" value="Glyco_transf_15"/>
    <property type="match status" value="1"/>
</dbReference>
<evidence type="ECO:0000256" key="3">
    <source>
        <dbReference type="ARBA" id="ARBA00022679"/>
    </source>
</evidence>
<dbReference type="GO" id="GO:0016020">
    <property type="term" value="C:membrane"/>
    <property type="evidence" value="ECO:0007669"/>
    <property type="project" value="InterPro"/>
</dbReference>
<protein>
    <recommendedName>
        <fullName evidence="6">Glycosyltransferase family 15 protein</fullName>
    </recommendedName>
</protein>
<evidence type="ECO:0000313" key="5">
    <source>
        <dbReference type="Proteomes" id="UP000242519"/>
    </source>
</evidence>
<sequence length="412" mass="48039">MASGTVRYMRYTLFAFFGLSIIYFLSSSTDRRLPTTNDLLNSAGKGWDIASPKAKGTGNTPAAAAETPAIGVTPNIPGGFPEPTADGPRMNATFVSLARNSDLWEIARSIRQVEDRFNRKFHYDWVFLNDKPFDATFKKVTTSLVSGKTHYGEIPREHWSFPEHIDQERARKVREEMAEKKIIYGDSISYRHMCRFESGFFFRQPLMNNYEWYWRVEPSIELYCDINYDVFKFMSDNKKKYSFVLSLYEYVETIPTLWESTKKFMKAHPEHISEDNSMGYLSDDGGDSYNHCHMWSNFEIGNLNWLRSKAYIDYFEALDKDGGFFYERWGDAPVHSIAAGLMLKKEEIHFFNDIAYYHVPFTHCPTGEKTRLELKCHCNPKDNFDWKGYSCTSRFFEINGMEKPEGYENQQD</sequence>
<dbReference type="GO" id="GO:0006487">
    <property type="term" value="P:protein N-linked glycosylation"/>
    <property type="evidence" value="ECO:0007669"/>
    <property type="project" value="TreeGrafter"/>
</dbReference>
<dbReference type="GO" id="GO:0005794">
    <property type="term" value="C:Golgi apparatus"/>
    <property type="evidence" value="ECO:0007669"/>
    <property type="project" value="TreeGrafter"/>
</dbReference>
<dbReference type="Gene3D" id="3.90.550.10">
    <property type="entry name" value="Spore Coat Polysaccharide Biosynthesis Protein SpsA, Chain A"/>
    <property type="match status" value="1"/>
</dbReference>
<keyword evidence="5" id="KW-1185">Reference proteome</keyword>
<comment type="caution">
    <text evidence="4">The sequence shown here is derived from an EMBL/GenBank/DDBJ whole genome shotgun (WGS) entry which is preliminary data.</text>
</comment>
<dbReference type="InParanoid" id="A0A218YZ25"/>
<evidence type="ECO:0008006" key="6">
    <source>
        <dbReference type="Google" id="ProtNLM"/>
    </source>
</evidence>
<keyword evidence="3" id="KW-0808">Transferase</keyword>
<dbReference type="OrthoDB" id="439943at2759"/>
<dbReference type="InterPro" id="IPR002685">
    <property type="entry name" value="Glyco_trans_15"/>
</dbReference>
<dbReference type="FunCoup" id="A0A218YZ25">
    <property type="interactions" value="27"/>
</dbReference>
<evidence type="ECO:0000256" key="2">
    <source>
        <dbReference type="ARBA" id="ARBA00022676"/>
    </source>
</evidence>
<gene>
    <name evidence="4" type="ORF">B2J93_2591</name>
</gene>
<dbReference type="EMBL" id="MZNU01000302">
    <property type="protein sequence ID" value="OWP00898.1"/>
    <property type="molecule type" value="Genomic_DNA"/>
</dbReference>
<keyword evidence="2" id="KW-0328">Glycosyltransferase</keyword>
<proteinExistence type="inferred from homology"/>
<comment type="similarity">
    <text evidence="1">Belongs to the glycosyltransferase 15 family.</text>
</comment>
<dbReference type="GO" id="GO:0006493">
    <property type="term" value="P:protein O-linked glycosylation"/>
    <property type="evidence" value="ECO:0007669"/>
    <property type="project" value="TreeGrafter"/>
</dbReference>
<name>A0A218YZ25_9HELO</name>
<dbReference type="InterPro" id="IPR029044">
    <property type="entry name" value="Nucleotide-diphossugar_trans"/>
</dbReference>
<accession>A0A218YZ25</accession>
<dbReference type="AlphaFoldDB" id="A0A218YZ25"/>
<dbReference type="FunFam" id="3.90.550.10:FF:000051">
    <property type="entry name" value="Alpha-1,2-mannosyltransferase (Ktr4)"/>
    <property type="match status" value="1"/>
</dbReference>
<dbReference type="Proteomes" id="UP000242519">
    <property type="component" value="Unassembled WGS sequence"/>
</dbReference>
<evidence type="ECO:0000256" key="1">
    <source>
        <dbReference type="ARBA" id="ARBA00007677"/>
    </source>
</evidence>
<evidence type="ECO:0000313" key="4">
    <source>
        <dbReference type="EMBL" id="OWP00898.1"/>
    </source>
</evidence>
<dbReference type="GO" id="GO:0000032">
    <property type="term" value="P:cell wall mannoprotein biosynthetic process"/>
    <property type="evidence" value="ECO:0007669"/>
    <property type="project" value="TreeGrafter"/>
</dbReference>
<organism evidence="4 5">
    <name type="scientific">Diplocarpon coronariae</name>
    <dbReference type="NCBI Taxonomy" id="2795749"/>
    <lineage>
        <taxon>Eukaryota</taxon>
        <taxon>Fungi</taxon>
        <taxon>Dikarya</taxon>
        <taxon>Ascomycota</taxon>
        <taxon>Pezizomycotina</taxon>
        <taxon>Leotiomycetes</taxon>
        <taxon>Helotiales</taxon>
        <taxon>Drepanopezizaceae</taxon>
        <taxon>Diplocarpon</taxon>
    </lineage>
</organism>
<dbReference type="GO" id="GO:0000026">
    <property type="term" value="F:alpha-1,2-mannosyltransferase activity"/>
    <property type="evidence" value="ECO:0007669"/>
    <property type="project" value="TreeGrafter"/>
</dbReference>
<dbReference type="PANTHER" id="PTHR31121">
    <property type="entry name" value="ALPHA-1,2 MANNOSYLTRANSFERASE KTR1"/>
    <property type="match status" value="1"/>
</dbReference>
<dbReference type="STRING" id="503106.A0A218YZ25"/>